<dbReference type="Proteomes" id="UP000052167">
    <property type="component" value="Unassembled WGS sequence"/>
</dbReference>
<protein>
    <recommendedName>
        <fullName evidence="8">Probable membrane transporter protein</fullName>
    </recommendedName>
</protein>
<comment type="subcellular location">
    <subcellularLocation>
        <location evidence="1 8">Cell membrane</location>
        <topology evidence="1 8">Multi-pass membrane protein</topology>
    </subcellularLocation>
</comment>
<evidence type="ECO:0000256" key="4">
    <source>
        <dbReference type="ARBA" id="ARBA00022475"/>
    </source>
</evidence>
<evidence type="ECO:0000256" key="6">
    <source>
        <dbReference type="ARBA" id="ARBA00022989"/>
    </source>
</evidence>
<evidence type="ECO:0000256" key="5">
    <source>
        <dbReference type="ARBA" id="ARBA00022692"/>
    </source>
</evidence>
<feature type="transmembrane region" description="Helical" evidence="8">
    <location>
        <begin position="98"/>
        <end position="120"/>
    </location>
</feature>
<feature type="transmembrane region" description="Helical" evidence="8">
    <location>
        <begin position="164"/>
        <end position="187"/>
    </location>
</feature>
<keyword evidence="7 8" id="KW-0472">Membrane</keyword>
<feature type="transmembrane region" description="Helical" evidence="8">
    <location>
        <begin position="7"/>
        <end position="37"/>
    </location>
</feature>
<feature type="transmembrane region" description="Helical" evidence="8">
    <location>
        <begin position="199"/>
        <end position="216"/>
    </location>
</feature>
<dbReference type="InterPro" id="IPR052017">
    <property type="entry name" value="TSUP"/>
</dbReference>
<evidence type="ECO:0000256" key="2">
    <source>
        <dbReference type="ARBA" id="ARBA00009142"/>
    </source>
</evidence>
<dbReference type="RefSeq" id="WP_051776582.1">
    <property type="nucleotide sequence ID" value="NZ_CAJXID010000027.1"/>
</dbReference>
<evidence type="ECO:0000256" key="1">
    <source>
        <dbReference type="ARBA" id="ARBA00004651"/>
    </source>
</evidence>
<comment type="similarity">
    <text evidence="2 8">Belongs to the 4-toluene sulfonate uptake permease (TSUP) (TC 2.A.102) family.</text>
</comment>
<organism evidence="9 10">
    <name type="scientific">Pseudorhizobium pelagicum</name>
    <dbReference type="NCBI Taxonomy" id="1509405"/>
    <lineage>
        <taxon>Bacteria</taxon>
        <taxon>Pseudomonadati</taxon>
        <taxon>Pseudomonadota</taxon>
        <taxon>Alphaproteobacteria</taxon>
        <taxon>Hyphomicrobiales</taxon>
        <taxon>Rhizobiaceae</taxon>
        <taxon>Rhizobium/Agrobacterium group</taxon>
        <taxon>Pseudorhizobium</taxon>
    </lineage>
</organism>
<evidence type="ECO:0000256" key="7">
    <source>
        <dbReference type="ARBA" id="ARBA00023136"/>
    </source>
</evidence>
<evidence type="ECO:0000313" key="10">
    <source>
        <dbReference type="Proteomes" id="UP000052167"/>
    </source>
</evidence>
<feature type="transmembrane region" description="Helical" evidence="8">
    <location>
        <begin position="74"/>
        <end position="92"/>
    </location>
</feature>
<evidence type="ECO:0000256" key="3">
    <source>
        <dbReference type="ARBA" id="ARBA00022448"/>
    </source>
</evidence>
<accession>A0A922P537</accession>
<keyword evidence="6 8" id="KW-1133">Transmembrane helix</keyword>
<feature type="transmembrane region" description="Helical" evidence="8">
    <location>
        <begin position="228"/>
        <end position="252"/>
    </location>
</feature>
<feature type="transmembrane region" description="Helical" evidence="8">
    <location>
        <begin position="43"/>
        <end position="62"/>
    </location>
</feature>
<keyword evidence="4 8" id="KW-1003">Cell membrane</keyword>
<evidence type="ECO:0000256" key="8">
    <source>
        <dbReference type="RuleBase" id="RU363041"/>
    </source>
</evidence>
<keyword evidence="10" id="KW-1185">Reference proteome</keyword>
<dbReference type="Pfam" id="PF01925">
    <property type="entry name" value="TauE"/>
    <property type="match status" value="1"/>
</dbReference>
<dbReference type="EMBL" id="JOKJ01000007">
    <property type="protein sequence ID" value="KEQ09476.1"/>
    <property type="molecule type" value="Genomic_DNA"/>
</dbReference>
<keyword evidence="3" id="KW-0813">Transport</keyword>
<comment type="caution">
    <text evidence="9">The sequence shown here is derived from an EMBL/GenBank/DDBJ whole genome shotgun (WGS) entry which is preliminary data.</text>
</comment>
<keyword evidence="5 8" id="KW-0812">Transmembrane</keyword>
<proteinExistence type="inferred from homology"/>
<dbReference type="OrthoDB" id="7029178at2"/>
<dbReference type="PANTHER" id="PTHR30269:SF37">
    <property type="entry name" value="MEMBRANE TRANSPORTER PROTEIN"/>
    <property type="match status" value="1"/>
</dbReference>
<name>A0A922P537_9HYPH</name>
<dbReference type="GO" id="GO:0005886">
    <property type="term" value="C:plasma membrane"/>
    <property type="evidence" value="ECO:0007669"/>
    <property type="project" value="UniProtKB-SubCell"/>
</dbReference>
<reference evidence="9 10" key="1">
    <citation type="submission" date="2014-06" db="EMBL/GenBank/DDBJ databases">
        <title>Rhizobium pelagicum/R2-400B4.</title>
        <authorList>
            <person name="Kimes N.E."/>
            <person name="Lopez-Perez M."/>
        </authorList>
    </citation>
    <scope>NUCLEOTIDE SEQUENCE [LARGE SCALE GENOMIC DNA]</scope>
    <source>
        <strain evidence="9 10">R2-400B4</strain>
    </source>
</reference>
<dbReference type="PANTHER" id="PTHR30269">
    <property type="entry name" value="TRANSMEMBRANE PROTEIN YFCA"/>
    <property type="match status" value="1"/>
</dbReference>
<dbReference type="AlphaFoldDB" id="A0A922P537"/>
<sequence>MTAPQALAFMAMAGVAAYVQTLTGFAFGLILMAAVALSEILPLRDAAVVTGVLTLVNASIMLAKGWTEVLKRQFVLVLLGSLPSLVIGYLLLEHLADNGLVVLRILLGAIIIVSSLQLIMPPQREERQAGDRSFVAFGVFSGLMSGLFSTSGPPLVYHFYRQPFPLVAIRETLVAIFGVNALIRLGVVFADGRFPDRQYWAAFLAIVPVMAGTQLARRLPPPISPRLLKLIVFVLLCASGASLALPAIPAALRMAGY</sequence>
<evidence type="ECO:0000313" key="9">
    <source>
        <dbReference type="EMBL" id="KEQ09476.1"/>
    </source>
</evidence>
<gene>
    <name evidence="9" type="ORF">GV68_23930</name>
</gene>
<dbReference type="InterPro" id="IPR002781">
    <property type="entry name" value="TM_pro_TauE-like"/>
</dbReference>
<feature type="transmembrane region" description="Helical" evidence="8">
    <location>
        <begin position="132"/>
        <end position="152"/>
    </location>
</feature>